<dbReference type="Proteomes" id="UP000268084">
    <property type="component" value="Chromosome"/>
</dbReference>
<dbReference type="OrthoDB" id="4330255at2"/>
<dbReference type="KEGG" id="nak:EH165_08035"/>
<sequence>MPVVPICRVLTEHGCKIDPSTFYAEVKRAPCARAIRDVEVLVQIRRVHEGSRGGLYGVSKVYHQLRRENVLVQGTPVARCTVECLMRWHGLKGVHQPSAPGSPTRPARGRTESSNTSAGQLSDSVTPPTNAAGYAGPAHAPNGVRHPEPGHHAPTNSEEPSIRPLNVGVCIAV</sequence>
<dbReference type="EMBL" id="CP034170">
    <property type="protein sequence ID" value="AZI58096.1"/>
    <property type="molecule type" value="Genomic_DNA"/>
</dbReference>
<reference evidence="3 4" key="2">
    <citation type="submission" date="2018-12" db="EMBL/GenBank/DDBJ databases">
        <title>Nakamurella antarcticus sp. nov., isolated from Antarctica South Shetland Islands soil.</title>
        <authorList>
            <person name="Peng F."/>
        </authorList>
    </citation>
    <scope>NUCLEOTIDE SEQUENCE [LARGE SCALE GENOMIC DNA]</scope>
    <source>
        <strain evidence="3 4">S14-144</strain>
    </source>
</reference>
<name>A0A3G8ZVQ7_9ACTN</name>
<feature type="region of interest" description="Disordered" evidence="1">
    <location>
        <begin position="93"/>
        <end position="162"/>
    </location>
</feature>
<proteinExistence type="predicted"/>
<organism evidence="3 4">
    <name type="scientific">Nakamurella antarctica</name>
    <dbReference type="NCBI Taxonomy" id="1902245"/>
    <lineage>
        <taxon>Bacteria</taxon>
        <taxon>Bacillati</taxon>
        <taxon>Actinomycetota</taxon>
        <taxon>Actinomycetes</taxon>
        <taxon>Nakamurellales</taxon>
        <taxon>Nakamurellaceae</taxon>
        <taxon>Nakamurella</taxon>
    </lineage>
</organism>
<keyword evidence="4" id="KW-1185">Reference proteome</keyword>
<reference evidence="3 4" key="1">
    <citation type="submission" date="2018-11" db="EMBL/GenBank/DDBJ databases">
        <authorList>
            <person name="Da X."/>
        </authorList>
    </citation>
    <scope>NUCLEOTIDE SEQUENCE [LARGE SCALE GENOMIC DNA]</scope>
    <source>
        <strain evidence="3 4">S14-144</strain>
    </source>
</reference>
<protein>
    <recommendedName>
        <fullName evidence="2">HTH-like domain-containing protein</fullName>
    </recommendedName>
</protein>
<accession>A0A3G8ZVQ7</accession>
<gene>
    <name evidence="3" type="ORF">EH165_08035</name>
</gene>
<feature type="domain" description="HTH-like" evidence="2">
    <location>
        <begin position="39"/>
        <end position="95"/>
    </location>
</feature>
<dbReference type="InterPro" id="IPR025948">
    <property type="entry name" value="HTH-like_dom"/>
</dbReference>
<dbReference type="AlphaFoldDB" id="A0A3G8ZVQ7"/>
<evidence type="ECO:0000313" key="4">
    <source>
        <dbReference type="Proteomes" id="UP000268084"/>
    </source>
</evidence>
<feature type="compositionally biased region" description="Polar residues" evidence="1">
    <location>
        <begin position="112"/>
        <end position="129"/>
    </location>
</feature>
<evidence type="ECO:0000256" key="1">
    <source>
        <dbReference type="SAM" id="MobiDB-lite"/>
    </source>
</evidence>
<dbReference type="Pfam" id="PF13276">
    <property type="entry name" value="HTH_21"/>
    <property type="match status" value="1"/>
</dbReference>
<evidence type="ECO:0000259" key="2">
    <source>
        <dbReference type="Pfam" id="PF13276"/>
    </source>
</evidence>
<evidence type="ECO:0000313" key="3">
    <source>
        <dbReference type="EMBL" id="AZI58096.1"/>
    </source>
</evidence>